<dbReference type="InterPro" id="IPR027417">
    <property type="entry name" value="P-loop_NTPase"/>
</dbReference>
<reference evidence="4" key="1">
    <citation type="submission" date="2016-10" db="EMBL/GenBank/DDBJ databases">
        <title>The complete genome sequence of the rumen bacterium Butyrivibrio hungatei MB2003.</title>
        <authorList>
            <person name="Palevich N."/>
            <person name="Kelly W.J."/>
            <person name="Leahy S.C."/>
            <person name="Altermann E."/>
            <person name="Rakonjac J."/>
            <person name="Attwood G.T."/>
        </authorList>
    </citation>
    <scope>NUCLEOTIDE SEQUENCE [LARGE SCALE GENOMIC DNA]</scope>
    <source>
        <strain evidence="4">MB2003</strain>
    </source>
</reference>
<accession>A0A1D9P0P5</accession>
<dbReference type="Gene3D" id="3.40.50.300">
    <property type="entry name" value="P-loop containing nucleotide triphosphate hydrolases"/>
    <property type="match status" value="1"/>
</dbReference>
<dbReference type="SUPFAM" id="SSF52540">
    <property type="entry name" value="P-loop containing nucleoside triphosphate hydrolases"/>
    <property type="match status" value="1"/>
</dbReference>
<evidence type="ECO:0000259" key="2">
    <source>
        <dbReference type="Pfam" id="PF13635"/>
    </source>
</evidence>
<dbReference type="EMBL" id="CP017831">
    <property type="protein sequence ID" value="AOZ96049.1"/>
    <property type="molecule type" value="Genomic_DNA"/>
</dbReference>
<proteinExistence type="predicted"/>
<gene>
    <name evidence="3" type="ORF">bhn_I1015</name>
</gene>
<keyword evidence="4" id="KW-1185">Reference proteome</keyword>
<dbReference type="AlphaFoldDB" id="A0A1D9P0P5"/>
<name>A0A1D9P0P5_9FIRM</name>
<dbReference type="Pfam" id="PF13635">
    <property type="entry name" value="DUF4143"/>
    <property type="match status" value="1"/>
</dbReference>
<dbReference type="Pfam" id="PF13173">
    <property type="entry name" value="AAA_14"/>
    <property type="match status" value="1"/>
</dbReference>
<dbReference type="InterPro" id="IPR025420">
    <property type="entry name" value="DUF4143"/>
</dbReference>
<protein>
    <submittedName>
        <fullName evidence="3">ATPase AAA family</fullName>
    </submittedName>
</protein>
<dbReference type="RefSeq" id="WP_071175770.1">
    <property type="nucleotide sequence ID" value="NZ_CP017831.1"/>
</dbReference>
<feature type="domain" description="AAA" evidence="1">
    <location>
        <begin position="22"/>
        <end position="154"/>
    </location>
</feature>
<feature type="domain" description="DUF4143" evidence="2">
    <location>
        <begin position="227"/>
        <end position="394"/>
    </location>
</feature>
<evidence type="ECO:0000259" key="1">
    <source>
        <dbReference type="Pfam" id="PF13173"/>
    </source>
</evidence>
<evidence type="ECO:0000313" key="3">
    <source>
        <dbReference type="EMBL" id="AOZ96049.1"/>
    </source>
</evidence>
<dbReference type="InterPro" id="IPR041682">
    <property type="entry name" value="AAA_14"/>
</dbReference>
<dbReference type="Proteomes" id="UP000179284">
    <property type="component" value="Chromosome I"/>
</dbReference>
<organism evidence="3 4">
    <name type="scientific">Butyrivibrio hungatei</name>
    <dbReference type="NCBI Taxonomy" id="185008"/>
    <lineage>
        <taxon>Bacteria</taxon>
        <taxon>Bacillati</taxon>
        <taxon>Bacillota</taxon>
        <taxon>Clostridia</taxon>
        <taxon>Lachnospirales</taxon>
        <taxon>Lachnospiraceae</taxon>
        <taxon>Butyrivibrio</taxon>
    </lineage>
</organism>
<sequence length="445" mass="51317">MFKRKALEKLKYWKEKKAPKYSVLLEGARRVGKSTIAEEFAKQEYRSYIKVDFANITQDVLDVFDDIANLDIFFLRLQTATGITLYKRESVIIFDEIQLMPKVRQAIKYLVADGRYDYIETGSLISIKKNVKDIVLPSEEMKIQIYPMDYEEFMWAIGNDTYGVLRDLYKLGKPVGNSLNRKLMRDFRIYMAVGGMPQAVEAYVEGRNFTEIDEVKREIIDLYKDDFFKIDDTGLIGRMYDSVPTQLATDKRSYVISAATGKKKIDKDLERLHDLLDSKTVLSCHNVLNPSVALPQTRDDDTFKLYLADTGLFTTMIFRSSGKTDENIYTKLLSDSLPADLGYLYENAVAQIIAGSDIDLYYHTWEKENSSHYYEVDFLLASKTKIVSIEVKSSGIGKHESITEFQKKYSKHVSKEILLSQKDIGNSEMLKLYPIYMLPFLIEDL</sequence>
<evidence type="ECO:0000313" key="4">
    <source>
        <dbReference type="Proteomes" id="UP000179284"/>
    </source>
</evidence>
<dbReference type="OrthoDB" id="9801806at2"/>
<dbReference type="PANTHER" id="PTHR33295:SF7">
    <property type="entry name" value="ATPASE"/>
    <property type="match status" value="1"/>
</dbReference>
<dbReference type="KEGG" id="bhu:bhn_I1015"/>
<dbReference type="PANTHER" id="PTHR33295">
    <property type="entry name" value="ATPASE"/>
    <property type="match status" value="1"/>
</dbReference>